<name>A0AA87Z8R1_FICCA</name>
<protein>
    <submittedName>
        <fullName evidence="2">Uncharacterized protein</fullName>
    </submittedName>
</protein>
<proteinExistence type="predicted"/>
<dbReference type="Proteomes" id="UP001187192">
    <property type="component" value="Unassembled WGS sequence"/>
</dbReference>
<organism evidence="2 3">
    <name type="scientific">Ficus carica</name>
    <name type="common">Common fig</name>
    <dbReference type="NCBI Taxonomy" id="3494"/>
    <lineage>
        <taxon>Eukaryota</taxon>
        <taxon>Viridiplantae</taxon>
        <taxon>Streptophyta</taxon>
        <taxon>Embryophyta</taxon>
        <taxon>Tracheophyta</taxon>
        <taxon>Spermatophyta</taxon>
        <taxon>Magnoliopsida</taxon>
        <taxon>eudicotyledons</taxon>
        <taxon>Gunneridae</taxon>
        <taxon>Pentapetalae</taxon>
        <taxon>rosids</taxon>
        <taxon>fabids</taxon>
        <taxon>Rosales</taxon>
        <taxon>Moraceae</taxon>
        <taxon>Ficeae</taxon>
        <taxon>Ficus</taxon>
    </lineage>
</organism>
<reference evidence="2" key="1">
    <citation type="submission" date="2023-07" db="EMBL/GenBank/DDBJ databases">
        <title>draft genome sequence of fig (Ficus carica).</title>
        <authorList>
            <person name="Takahashi T."/>
            <person name="Nishimura K."/>
        </authorList>
    </citation>
    <scope>NUCLEOTIDE SEQUENCE</scope>
</reference>
<accession>A0AA87Z8R1</accession>
<feature type="region of interest" description="Disordered" evidence="1">
    <location>
        <begin position="1"/>
        <end position="42"/>
    </location>
</feature>
<evidence type="ECO:0000256" key="1">
    <source>
        <dbReference type="SAM" id="MobiDB-lite"/>
    </source>
</evidence>
<feature type="compositionally biased region" description="Gly residues" evidence="1">
    <location>
        <begin position="1"/>
        <end position="22"/>
    </location>
</feature>
<evidence type="ECO:0000313" key="3">
    <source>
        <dbReference type="Proteomes" id="UP001187192"/>
    </source>
</evidence>
<dbReference type="AlphaFoldDB" id="A0AA87Z8R1"/>
<comment type="caution">
    <text evidence="2">The sequence shown here is derived from an EMBL/GenBank/DDBJ whole genome shotgun (WGS) entry which is preliminary data.</text>
</comment>
<evidence type="ECO:0000313" key="2">
    <source>
        <dbReference type="EMBL" id="GMN23551.1"/>
    </source>
</evidence>
<dbReference type="EMBL" id="BTGU01001460">
    <property type="protein sequence ID" value="GMN23551.1"/>
    <property type="molecule type" value="Genomic_DNA"/>
</dbReference>
<gene>
    <name evidence="2" type="ORF">TIFTF001_040469</name>
</gene>
<sequence length="42" mass="4160">MVGDSHGGSGSGSGEGGGGGDGNVNELAGKAWRSRRNSWLSR</sequence>
<keyword evidence="3" id="KW-1185">Reference proteome</keyword>